<proteinExistence type="predicted"/>
<evidence type="ECO:0000313" key="3">
    <source>
        <dbReference type="EMBL" id="JAT81698.1"/>
    </source>
</evidence>
<dbReference type="OrthoDB" id="7453305at2759"/>
<evidence type="ECO:0000256" key="2">
    <source>
        <dbReference type="SAM" id="MobiDB-lite"/>
    </source>
</evidence>
<name>A0A1E1W3Z0_PECGO</name>
<feature type="coiled-coil region" evidence="1">
    <location>
        <begin position="117"/>
        <end position="144"/>
    </location>
</feature>
<evidence type="ECO:0000256" key="1">
    <source>
        <dbReference type="SAM" id="Coils"/>
    </source>
</evidence>
<feature type="region of interest" description="Disordered" evidence="2">
    <location>
        <begin position="91"/>
        <end position="116"/>
    </location>
</feature>
<sequence length="155" mass="17744">MSLVDLAFYFNKVFDTDEIGNFKAREGLTTDNKRNVALDFSSGFDAMSAQQILNGYNFFTDGRHYKLSARVVIDPMATRNTETRLECYRRPGEMESPDDERALARSKKDVTGSPKHDIELDAELTMLQDQLQKLKKERKILKTKKKVEEGVGKET</sequence>
<accession>A0A1E1W3Z0</accession>
<gene>
    <name evidence="3" type="ORF">g.30</name>
</gene>
<protein>
    <submittedName>
        <fullName evidence="3">Uncharacterized protein</fullName>
    </submittedName>
</protein>
<keyword evidence="1" id="KW-0175">Coiled coil</keyword>
<organism evidence="3">
    <name type="scientific">Pectinophora gossypiella</name>
    <name type="common">Cotton pink bollworm</name>
    <name type="synonym">Depressaria gossypiella</name>
    <dbReference type="NCBI Taxonomy" id="13191"/>
    <lineage>
        <taxon>Eukaryota</taxon>
        <taxon>Metazoa</taxon>
        <taxon>Ecdysozoa</taxon>
        <taxon>Arthropoda</taxon>
        <taxon>Hexapoda</taxon>
        <taxon>Insecta</taxon>
        <taxon>Pterygota</taxon>
        <taxon>Neoptera</taxon>
        <taxon>Endopterygota</taxon>
        <taxon>Lepidoptera</taxon>
        <taxon>Glossata</taxon>
        <taxon>Ditrysia</taxon>
        <taxon>Gelechioidea</taxon>
        <taxon>Gelechiidae</taxon>
        <taxon>Apatetrinae</taxon>
        <taxon>Pectinophora</taxon>
    </lineage>
</organism>
<dbReference type="AlphaFoldDB" id="A0A1E1W3Z0"/>
<dbReference type="EMBL" id="GDQN01009356">
    <property type="protein sequence ID" value="JAT81698.1"/>
    <property type="molecule type" value="Transcribed_RNA"/>
</dbReference>
<reference evidence="3" key="1">
    <citation type="submission" date="2015-09" db="EMBL/GenBank/DDBJ databases">
        <title>De novo assembly of Pectinophora gossypiella (Pink Bollworm) gut transcriptome.</title>
        <authorList>
            <person name="Tassone E.E."/>
        </authorList>
    </citation>
    <scope>NUCLEOTIDE SEQUENCE</scope>
</reference>